<name>A0A256FIT1_9HYPH</name>
<gene>
    <name evidence="2" type="ORF">CEV32_0695</name>
</gene>
<evidence type="ECO:0000313" key="2">
    <source>
        <dbReference type="EMBL" id="OYR14688.1"/>
    </source>
</evidence>
<evidence type="ECO:0000256" key="1">
    <source>
        <dbReference type="SAM" id="Phobius"/>
    </source>
</evidence>
<comment type="caution">
    <text evidence="2">The sequence shown here is derived from an EMBL/GenBank/DDBJ whole genome shotgun (WGS) entry which is preliminary data.</text>
</comment>
<dbReference type="EMBL" id="NNRK01000026">
    <property type="protein sequence ID" value="OYR14688.1"/>
    <property type="molecule type" value="Genomic_DNA"/>
</dbReference>
<keyword evidence="1" id="KW-1133">Transmembrane helix</keyword>
<keyword evidence="3" id="KW-1185">Reference proteome</keyword>
<keyword evidence="1" id="KW-0812">Transmembrane</keyword>
<feature type="transmembrane region" description="Helical" evidence="1">
    <location>
        <begin position="18"/>
        <end position="35"/>
    </location>
</feature>
<protein>
    <submittedName>
        <fullName evidence="2">Uncharacterized protein</fullName>
    </submittedName>
</protein>
<evidence type="ECO:0000313" key="3">
    <source>
        <dbReference type="Proteomes" id="UP000216345"/>
    </source>
</evidence>
<dbReference type="Proteomes" id="UP000216345">
    <property type="component" value="Unassembled WGS sequence"/>
</dbReference>
<sequence>MRRARIASVNAKAKRQRLILWPIGTFSGGVMRWLSPF</sequence>
<reference evidence="2 3" key="1">
    <citation type="submission" date="2017-07" db="EMBL/GenBank/DDBJ databases">
        <title>Phylogenetic study on the rhizospheric bacterium Ochrobactrum sp. A44.</title>
        <authorList>
            <person name="Krzyzanowska D.M."/>
            <person name="Ossowicki A."/>
            <person name="Rajewska M."/>
            <person name="Maciag T."/>
            <person name="Kaczynski Z."/>
            <person name="Czerwicka M."/>
            <person name="Jafra S."/>
        </authorList>
    </citation>
    <scope>NUCLEOTIDE SEQUENCE [LARGE SCALE GENOMIC DNA]</scope>
    <source>
        <strain evidence="2 3">PR17</strain>
    </source>
</reference>
<accession>A0A256FIT1</accession>
<dbReference type="AlphaFoldDB" id="A0A256FIT1"/>
<keyword evidence="1" id="KW-0472">Membrane</keyword>
<proteinExistence type="predicted"/>
<organism evidence="2 3">
    <name type="scientific">Brucella rhizosphaerae</name>
    <dbReference type="NCBI Taxonomy" id="571254"/>
    <lineage>
        <taxon>Bacteria</taxon>
        <taxon>Pseudomonadati</taxon>
        <taxon>Pseudomonadota</taxon>
        <taxon>Alphaproteobacteria</taxon>
        <taxon>Hyphomicrobiales</taxon>
        <taxon>Brucellaceae</taxon>
        <taxon>Brucella/Ochrobactrum group</taxon>
        <taxon>Brucella</taxon>
    </lineage>
</organism>